<dbReference type="InterPro" id="IPR029058">
    <property type="entry name" value="AB_hydrolase_fold"/>
</dbReference>
<feature type="domain" description="AB hydrolase-1" evidence="2">
    <location>
        <begin position="82"/>
        <end position="192"/>
    </location>
</feature>
<gene>
    <name evidence="3" type="ORF">Cni_G04353</name>
</gene>
<evidence type="ECO:0000313" key="3">
    <source>
        <dbReference type="EMBL" id="WOK95646.1"/>
    </source>
</evidence>
<dbReference type="AlphaFoldDB" id="A0AAQ3JT82"/>
<dbReference type="PANTHER" id="PTHR43139:SF61">
    <property type="entry name" value="ALPHA_BETA-HYDROLASES SUPERFAMILY PROTEIN"/>
    <property type="match status" value="1"/>
</dbReference>
<dbReference type="InterPro" id="IPR052370">
    <property type="entry name" value="Meta-cleavage_hydrolase"/>
</dbReference>
<organism evidence="3 4">
    <name type="scientific">Canna indica</name>
    <name type="common">Indian-shot</name>
    <dbReference type="NCBI Taxonomy" id="4628"/>
    <lineage>
        <taxon>Eukaryota</taxon>
        <taxon>Viridiplantae</taxon>
        <taxon>Streptophyta</taxon>
        <taxon>Embryophyta</taxon>
        <taxon>Tracheophyta</taxon>
        <taxon>Spermatophyta</taxon>
        <taxon>Magnoliopsida</taxon>
        <taxon>Liliopsida</taxon>
        <taxon>Zingiberales</taxon>
        <taxon>Cannaceae</taxon>
        <taxon>Canna</taxon>
    </lineage>
</organism>
<feature type="region of interest" description="Disordered" evidence="1">
    <location>
        <begin position="48"/>
        <end position="78"/>
    </location>
</feature>
<dbReference type="InterPro" id="IPR000073">
    <property type="entry name" value="AB_hydrolase_1"/>
</dbReference>
<accession>A0AAQ3JT82</accession>
<evidence type="ECO:0000256" key="1">
    <source>
        <dbReference type="SAM" id="MobiDB-lite"/>
    </source>
</evidence>
<name>A0AAQ3JT82_9LILI</name>
<dbReference type="Gene3D" id="3.40.50.1820">
    <property type="entry name" value="alpha/beta hydrolase"/>
    <property type="match status" value="1"/>
</dbReference>
<dbReference type="GO" id="GO:0003824">
    <property type="term" value="F:catalytic activity"/>
    <property type="evidence" value="ECO:0007669"/>
    <property type="project" value="InterPro"/>
</dbReference>
<dbReference type="EMBL" id="CP136890">
    <property type="protein sequence ID" value="WOK95646.1"/>
    <property type="molecule type" value="Genomic_DNA"/>
</dbReference>
<sequence>MVNWVEAQKPLLHWLVRGAGLRLQTIEIEPGTTMTMWVPKDKATKTKAGAVKEIVPEGKTASPDDDDKPEKKKKKKAKKEKPAVVLVHGFAAEGIITWQFNFGVLVNQYDLYIPDLFFFGGSTTAAPDRSPDFQARSLAAALDRLGVRRCTAVGFSYGGMVAFKMAELRPDLVRALVVSGSVFAMTDSISEATLEQLGFASSSELLMPESTKGLKALLKVSMHKKLWLPDFLYKDYLEAMFTNRKERAELLEGLVISNTDAKVPSFNQRILLLWGENDKVFNLELAKNMKEQLGEKTTLQTIKKAGHLLHVERPCAYNRQLKKFLALVKAEDCEEY</sequence>
<dbReference type="InterPro" id="IPR000639">
    <property type="entry name" value="Epox_hydrolase-like"/>
</dbReference>
<dbReference type="PRINTS" id="PR00412">
    <property type="entry name" value="EPOXHYDRLASE"/>
</dbReference>
<dbReference type="PANTHER" id="PTHR43139">
    <property type="entry name" value="SI:DKEY-122A22.2"/>
    <property type="match status" value="1"/>
</dbReference>
<dbReference type="PRINTS" id="PR00111">
    <property type="entry name" value="ABHYDROLASE"/>
</dbReference>
<dbReference type="Proteomes" id="UP001327560">
    <property type="component" value="Chromosome 1"/>
</dbReference>
<keyword evidence="4" id="KW-1185">Reference proteome</keyword>
<dbReference type="SUPFAM" id="SSF53474">
    <property type="entry name" value="alpha/beta-Hydrolases"/>
    <property type="match status" value="1"/>
</dbReference>
<evidence type="ECO:0000313" key="4">
    <source>
        <dbReference type="Proteomes" id="UP001327560"/>
    </source>
</evidence>
<proteinExistence type="predicted"/>
<dbReference type="Pfam" id="PF00561">
    <property type="entry name" value="Abhydrolase_1"/>
    <property type="match status" value="1"/>
</dbReference>
<evidence type="ECO:0000259" key="2">
    <source>
        <dbReference type="Pfam" id="PF00561"/>
    </source>
</evidence>
<reference evidence="3 4" key="1">
    <citation type="submission" date="2023-10" db="EMBL/GenBank/DDBJ databases">
        <title>Chromosome-scale genome assembly provides insights into flower coloration mechanisms of Canna indica.</title>
        <authorList>
            <person name="Li C."/>
        </authorList>
    </citation>
    <scope>NUCLEOTIDE SEQUENCE [LARGE SCALE GENOMIC DNA]</scope>
    <source>
        <tissue evidence="3">Flower</tissue>
    </source>
</reference>
<protein>
    <recommendedName>
        <fullName evidence="2">AB hydrolase-1 domain-containing protein</fullName>
    </recommendedName>
</protein>